<protein>
    <recommendedName>
        <fullName evidence="9">Dof zinc finger protein</fullName>
    </recommendedName>
</protein>
<gene>
    <name evidence="12" type="ORF">EPI10_010271</name>
</gene>
<comment type="subcellular location">
    <subcellularLocation>
        <location evidence="8 9">Nucleus</location>
    </subcellularLocation>
</comment>
<evidence type="ECO:0000256" key="6">
    <source>
        <dbReference type="ARBA" id="ARBA00023163"/>
    </source>
</evidence>
<dbReference type="EMBL" id="SMMG02000013">
    <property type="protein sequence ID" value="KAA3454328.1"/>
    <property type="molecule type" value="Genomic_DNA"/>
</dbReference>
<evidence type="ECO:0000256" key="7">
    <source>
        <dbReference type="ARBA" id="ARBA00023242"/>
    </source>
</evidence>
<evidence type="ECO:0000313" key="12">
    <source>
        <dbReference type="EMBL" id="KAA3454328.1"/>
    </source>
</evidence>
<keyword evidence="2 8" id="KW-0863">Zinc-finger</keyword>
<feature type="domain" description="Dof-type" evidence="11">
    <location>
        <begin position="73"/>
        <end position="127"/>
    </location>
</feature>
<dbReference type="AlphaFoldDB" id="A0A5B6UAH9"/>
<proteinExistence type="predicted"/>
<dbReference type="PROSITE" id="PS01361">
    <property type="entry name" value="ZF_DOF_1"/>
    <property type="match status" value="1"/>
</dbReference>
<feature type="region of interest" description="Disordered" evidence="10">
    <location>
        <begin position="31"/>
        <end position="56"/>
    </location>
</feature>
<dbReference type="PANTHER" id="PTHR31992">
    <property type="entry name" value="DOF ZINC FINGER PROTEIN DOF1.4-RELATED"/>
    <property type="match status" value="1"/>
</dbReference>
<sequence>MVFSFVPLIDPLNWQQPPTHQQDQVFTKDNHHHIHNPQLPPPPPAGGGVGTNRPGSMTERARLANIQKPEKALKCPRCESTHTKFCYFNNYSLSQPRYFCKTCKRYWTRGGALRNVPIGGGCRTNKRSKGSKPTKSPSIGQMNPTPPQLPLLLHPLHYVGDYISVGTRVSSNMEFQIGNSSHGDGSMLTNGLVQQFPFLTGLETPTGLYPLGSEGVEASSYGVHHQLRSKTLESWIAQLEAVSDQYWAGGGGGRGGDAWTDLSGDFVKHEWRETLLRRIKIVVNSLPKGKQQT</sequence>
<organism evidence="12 13">
    <name type="scientific">Gossypium australe</name>
    <dbReference type="NCBI Taxonomy" id="47621"/>
    <lineage>
        <taxon>Eukaryota</taxon>
        <taxon>Viridiplantae</taxon>
        <taxon>Streptophyta</taxon>
        <taxon>Embryophyta</taxon>
        <taxon>Tracheophyta</taxon>
        <taxon>Spermatophyta</taxon>
        <taxon>Magnoliopsida</taxon>
        <taxon>eudicotyledons</taxon>
        <taxon>Gunneridae</taxon>
        <taxon>Pentapetalae</taxon>
        <taxon>rosids</taxon>
        <taxon>malvids</taxon>
        <taxon>Malvales</taxon>
        <taxon>Malvaceae</taxon>
        <taxon>Malvoideae</taxon>
        <taxon>Gossypium</taxon>
    </lineage>
</organism>
<dbReference type="GO" id="GO:0003677">
    <property type="term" value="F:DNA binding"/>
    <property type="evidence" value="ECO:0007669"/>
    <property type="project" value="UniProtKB-UniRule"/>
</dbReference>
<evidence type="ECO:0000256" key="8">
    <source>
        <dbReference type="PROSITE-ProRule" id="PRU00071"/>
    </source>
</evidence>
<dbReference type="InterPro" id="IPR045174">
    <property type="entry name" value="Dof"/>
</dbReference>
<accession>A0A5B6UAH9</accession>
<keyword evidence="6 9" id="KW-0804">Transcription</keyword>
<dbReference type="InterPro" id="IPR003851">
    <property type="entry name" value="Znf_Dof"/>
</dbReference>
<feature type="region of interest" description="Disordered" evidence="10">
    <location>
        <begin position="119"/>
        <end position="144"/>
    </location>
</feature>
<keyword evidence="3 9" id="KW-0862">Zinc</keyword>
<keyword evidence="7 8" id="KW-0539">Nucleus</keyword>
<evidence type="ECO:0000313" key="13">
    <source>
        <dbReference type="Proteomes" id="UP000325315"/>
    </source>
</evidence>
<dbReference type="PANTHER" id="PTHR31992:SF336">
    <property type="entry name" value="DOF ZINC FINGER PROTEIN"/>
    <property type="match status" value="1"/>
</dbReference>
<evidence type="ECO:0000256" key="5">
    <source>
        <dbReference type="ARBA" id="ARBA00023125"/>
    </source>
</evidence>
<keyword evidence="13" id="KW-1185">Reference proteome</keyword>
<evidence type="ECO:0000259" key="11">
    <source>
        <dbReference type="PROSITE" id="PS50884"/>
    </source>
</evidence>
<evidence type="ECO:0000256" key="2">
    <source>
        <dbReference type="ARBA" id="ARBA00022771"/>
    </source>
</evidence>
<keyword evidence="1 9" id="KW-0479">Metal-binding</keyword>
<evidence type="ECO:0000256" key="4">
    <source>
        <dbReference type="ARBA" id="ARBA00023015"/>
    </source>
</evidence>
<dbReference type="Pfam" id="PF02701">
    <property type="entry name" value="Zn_ribbon_Dof"/>
    <property type="match status" value="1"/>
</dbReference>
<keyword evidence="4 9" id="KW-0805">Transcription regulation</keyword>
<evidence type="ECO:0000256" key="1">
    <source>
        <dbReference type="ARBA" id="ARBA00022723"/>
    </source>
</evidence>
<dbReference type="GO" id="GO:0003700">
    <property type="term" value="F:DNA-binding transcription factor activity"/>
    <property type="evidence" value="ECO:0007669"/>
    <property type="project" value="UniProtKB-UniRule"/>
</dbReference>
<dbReference type="GO" id="GO:0008270">
    <property type="term" value="F:zinc ion binding"/>
    <property type="evidence" value="ECO:0007669"/>
    <property type="project" value="UniProtKB-KW"/>
</dbReference>
<dbReference type="PROSITE" id="PS50884">
    <property type="entry name" value="ZF_DOF_2"/>
    <property type="match status" value="1"/>
</dbReference>
<reference evidence="13" key="1">
    <citation type="journal article" date="2019" name="Plant Biotechnol. J.">
        <title>Genome sequencing of the Australian wild diploid species Gossypium australe highlights disease resistance and delayed gland morphogenesis.</title>
        <authorList>
            <person name="Cai Y."/>
            <person name="Cai X."/>
            <person name="Wang Q."/>
            <person name="Wang P."/>
            <person name="Zhang Y."/>
            <person name="Cai C."/>
            <person name="Xu Y."/>
            <person name="Wang K."/>
            <person name="Zhou Z."/>
            <person name="Wang C."/>
            <person name="Geng S."/>
            <person name="Li B."/>
            <person name="Dong Q."/>
            <person name="Hou Y."/>
            <person name="Wang H."/>
            <person name="Ai P."/>
            <person name="Liu Z."/>
            <person name="Yi F."/>
            <person name="Sun M."/>
            <person name="An G."/>
            <person name="Cheng J."/>
            <person name="Zhang Y."/>
            <person name="Shi Q."/>
            <person name="Xie Y."/>
            <person name="Shi X."/>
            <person name="Chang Y."/>
            <person name="Huang F."/>
            <person name="Chen Y."/>
            <person name="Hong S."/>
            <person name="Mi L."/>
            <person name="Sun Q."/>
            <person name="Zhang L."/>
            <person name="Zhou B."/>
            <person name="Peng R."/>
            <person name="Zhang X."/>
            <person name="Liu F."/>
        </authorList>
    </citation>
    <scope>NUCLEOTIDE SEQUENCE [LARGE SCALE GENOMIC DNA]</scope>
    <source>
        <strain evidence="13">cv. PA1801</strain>
    </source>
</reference>
<name>A0A5B6UAH9_9ROSI</name>
<comment type="caution">
    <text evidence="12">The sequence shown here is derived from an EMBL/GenBank/DDBJ whole genome shotgun (WGS) entry which is preliminary data.</text>
</comment>
<feature type="compositionally biased region" description="Polar residues" evidence="10">
    <location>
        <begin position="133"/>
        <end position="143"/>
    </location>
</feature>
<keyword evidence="5 8" id="KW-0238">DNA-binding</keyword>
<evidence type="ECO:0000256" key="10">
    <source>
        <dbReference type="SAM" id="MobiDB-lite"/>
    </source>
</evidence>
<evidence type="ECO:0000256" key="3">
    <source>
        <dbReference type="ARBA" id="ARBA00022833"/>
    </source>
</evidence>
<evidence type="ECO:0000256" key="9">
    <source>
        <dbReference type="RuleBase" id="RU369094"/>
    </source>
</evidence>
<dbReference type="GO" id="GO:0005634">
    <property type="term" value="C:nucleus"/>
    <property type="evidence" value="ECO:0007669"/>
    <property type="project" value="UniProtKB-SubCell"/>
</dbReference>
<dbReference type="Proteomes" id="UP000325315">
    <property type="component" value="Unassembled WGS sequence"/>
</dbReference>
<comment type="function">
    <text evidence="9">Transcription factor that binds specifically to a 5'-AA[AG]G-3' consensus core sequence.</text>
</comment>
<dbReference type="OrthoDB" id="1927254at2759"/>